<dbReference type="CDD" id="cd18137">
    <property type="entry name" value="HLD_clamp_pol_III_gamma_tau"/>
    <property type="match status" value="1"/>
</dbReference>
<sequence length="492" mass="54159">MQQAWYRKYRPQTFGEVVGQAQIKTTLLNQIKLGKVAHAYLFAGPRGTGKTSLARILARAVNCLEPNQGEPCGKCQNCLSQAKGQMIDLIEIDAASHTGVDNIRELIDKLNLAPAICKYKVYVIDEVHMLSKGAFNALLKTLEEPPSHVIFVLATTELHRVPATIISRCQRYDFKYLTTKDIATWLSKIAKQENVKIDEPAITFLAEQAGGSGRDGLSLLEQVANMGDDITREKLASWLGFVDWRTVLELAELVVAGKAKAAIQLINKIYYDGYDLAQLTQAWISLTRQLLATKLNNQDTLGIGDEQLEKLSNLAANLTVDQISWWLRELMDSAAVIKRASIPQVPLEILVIRAVRELGEKNKDEKSDRGTKTGSRQSVGAKPTSASGASAVSKFQAGDWAKVVERICQSNPTLGAVLAKTKIEVAGNLIKIKFSKEFYKDAAERPNNIKLLEKVLSSFDKNCTIECLVDASVESKAEATAVDRIVQVFGKA</sequence>
<evidence type="ECO:0000256" key="9">
    <source>
        <dbReference type="ARBA" id="ARBA00022932"/>
    </source>
</evidence>
<evidence type="ECO:0000259" key="13">
    <source>
        <dbReference type="SMART" id="SM00382"/>
    </source>
</evidence>
<keyword evidence="4 11" id="KW-0235">DNA replication</keyword>
<dbReference type="InterPro" id="IPR027417">
    <property type="entry name" value="P-loop_NTPase"/>
</dbReference>
<dbReference type="InterPro" id="IPR008921">
    <property type="entry name" value="DNA_pol3_clamp-load_cplx_C"/>
</dbReference>
<accession>A0A420ZD74</accession>
<dbReference type="InterPro" id="IPR050238">
    <property type="entry name" value="DNA_Rep/Repair_Clamp_Loader"/>
</dbReference>
<dbReference type="InterPro" id="IPR022754">
    <property type="entry name" value="DNA_pol_III_gamma-3"/>
</dbReference>
<dbReference type="Pfam" id="PF13177">
    <property type="entry name" value="DNA_pol3_delta2"/>
    <property type="match status" value="1"/>
</dbReference>
<dbReference type="GO" id="GO:0003677">
    <property type="term" value="F:DNA binding"/>
    <property type="evidence" value="ECO:0007669"/>
    <property type="project" value="InterPro"/>
</dbReference>
<evidence type="ECO:0000256" key="2">
    <source>
        <dbReference type="ARBA" id="ARBA00022679"/>
    </source>
</evidence>
<keyword evidence="7" id="KW-0862">Zinc</keyword>
<feature type="region of interest" description="Disordered" evidence="12">
    <location>
        <begin position="362"/>
        <end position="386"/>
    </location>
</feature>
<dbReference type="Pfam" id="PF12169">
    <property type="entry name" value="DNA_pol3_gamma3"/>
    <property type="match status" value="1"/>
</dbReference>
<evidence type="ECO:0000256" key="1">
    <source>
        <dbReference type="ARBA" id="ARBA00006360"/>
    </source>
</evidence>
<name>A0A420ZD74_UNCK3</name>
<keyword evidence="3 11" id="KW-0548">Nucleotidyltransferase</keyword>
<evidence type="ECO:0000256" key="10">
    <source>
        <dbReference type="ARBA" id="ARBA00049244"/>
    </source>
</evidence>
<dbReference type="GO" id="GO:0046872">
    <property type="term" value="F:metal ion binding"/>
    <property type="evidence" value="ECO:0007669"/>
    <property type="project" value="UniProtKB-KW"/>
</dbReference>
<feature type="domain" description="AAA+ ATPase" evidence="13">
    <location>
        <begin position="36"/>
        <end position="177"/>
    </location>
</feature>
<evidence type="ECO:0000256" key="6">
    <source>
        <dbReference type="ARBA" id="ARBA00022741"/>
    </source>
</evidence>
<keyword evidence="8 11" id="KW-0067">ATP-binding</keyword>
<dbReference type="PRINTS" id="PR00300">
    <property type="entry name" value="CLPPROTEASEA"/>
</dbReference>
<dbReference type="InterPro" id="IPR001270">
    <property type="entry name" value="ClpA/B"/>
</dbReference>
<keyword evidence="5" id="KW-0479">Metal-binding</keyword>
<dbReference type="PANTHER" id="PTHR11669:SF0">
    <property type="entry name" value="PROTEIN STICHEL-LIKE 2"/>
    <property type="match status" value="1"/>
</dbReference>
<protein>
    <recommendedName>
        <fullName evidence="11">DNA polymerase III subunit gamma/tau</fullName>
        <ecNumber evidence="11">2.7.7.7</ecNumber>
    </recommendedName>
</protein>
<keyword evidence="2 11" id="KW-0808">Transferase</keyword>
<organism evidence="14 15">
    <name type="scientific">candidate division Kazan bacterium</name>
    <dbReference type="NCBI Taxonomy" id="2202143"/>
    <lineage>
        <taxon>Bacteria</taxon>
        <taxon>Bacteria division Kazan-3B-28</taxon>
    </lineage>
</organism>
<evidence type="ECO:0000256" key="3">
    <source>
        <dbReference type="ARBA" id="ARBA00022695"/>
    </source>
</evidence>
<feature type="compositionally biased region" description="Basic and acidic residues" evidence="12">
    <location>
        <begin position="362"/>
        <end position="371"/>
    </location>
</feature>
<dbReference type="EC" id="2.7.7.7" evidence="11"/>
<dbReference type="Gene3D" id="1.20.272.10">
    <property type="match status" value="1"/>
</dbReference>
<dbReference type="PANTHER" id="PTHR11669">
    <property type="entry name" value="REPLICATION FACTOR C / DNA POLYMERASE III GAMMA-TAU SUBUNIT"/>
    <property type="match status" value="1"/>
</dbReference>
<gene>
    <name evidence="11" type="primary">dnaX</name>
    <name evidence="14" type="ORF">DRH29_02235</name>
</gene>
<dbReference type="CDD" id="cd00009">
    <property type="entry name" value="AAA"/>
    <property type="match status" value="1"/>
</dbReference>
<reference evidence="14 15" key="1">
    <citation type="submission" date="2018-06" db="EMBL/GenBank/DDBJ databases">
        <title>Extensive metabolic versatility and redundancy in microbially diverse, dynamic hydrothermal sediments.</title>
        <authorList>
            <person name="Dombrowski N."/>
            <person name="Teske A."/>
            <person name="Baker B.J."/>
        </authorList>
    </citation>
    <scope>NUCLEOTIDE SEQUENCE [LARGE SCALE GENOMIC DNA]</scope>
    <source>
        <strain evidence="14">B79_G16</strain>
    </source>
</reference>
<evidence type="ECO:0000256" key="4">
    <source>
        <dbReference type="ARBA" id="ARBA00022705"/>
    </source>
</evidence>
<feature type="compositionally biased region" description="Polar residues" evidence="12">
    <location>
        <begin position="372"/>
        <end position="386"/>
    </location>
</feature>
<evidence type="ECO:0000313" key="15">
    <source>
        <dbReference type="Proteomes" id="UP000281261"/>
    </source>
</evidence>
<dbReference type="NCBIfam" id="NF004046">
    <property type="entry name" value="PRK05563.1"/>
    <property type="match status" value="1"/>
</dbReference>
<dbReference type="GO" id="GO:0006261">
    <property type="term" value="P:DNA-templated DNA replication"/>
    <property type="evidence" value="ECO:0007669"/>
    <property type="project" value="TreeGrafter"/>
</dbReference>
<dbReference type="Gene3D" id="3.40.50.300">
    <property type="entry name" value="P-loop containing nucleotide triphosphate hydrolases"/>
    <property type="match status" value="1"/>
</dbReference>
<keyword evidence="9 11" id="KW-0239">DNA-directed DNA polymerase</keyword>
<dbReference type="SUPFAM" id="SSF48019">
    <property type="entry name" value="post-AAA+ oligomerization domain-like"/>
    <property type="match status" value="1"/>
</dbReference>
<evidence type="ECO:0000313" key="14">
    <source>
        <dbReference type="EMBL" id="RLC37394.1"/>
    </source>
</evidence>
<dbReference type="EMBL" id="QMNG01000005">
    <property type="protein sequence ID" value="RLC37394.1"/>
    <property type="molecule type" value="Genomic_DNA"/>
</dbReference>
<evidence type="ECO:0000256" key="11">
    <source>
        <dbReference type="RuleBase" id="RU364063"/>
    </source>
</evidence>
<dbReference type="InterPro" id="IPR012763">
    <property type="entry name" value="DNA_pol_III_sug/sutau_N"/>
</dbReference>
<dbReference type="FunFam" id="3.40.50.300:FF:000014">
    <property type="entry name" value="DNA polymerase III subunit gamma/tau"/>
    <property type="match status" value="1"/>
</dbReference>
<dbReference type="NCBIfam" id="TIGR02397">
    <property type="entry name" value="dnaX_nterm"/>
    <property type="match status" value="1"/>
</dbReference>
<comment type="catalytic activity">
    <reaction evidence="10 11">
        <text>DNA(n) + a 2'-deoxyribonucleoside 5'-triphosphate = DNA(n+1) + diphosphate</text>
        <dbReference type="Rhea" id="RHEA:22508"/>
        <dbReference type="Rhea" id="RHEA-COMP:17339"/>
        <dbReference type="Rhea" id="RHEA-COMP:17340"/>
        <dbReference type="ChEBI" id="CHEBI:33019"/>
        <dbReference type="ChEBI" id="CHEBI:61560"/>
        <dbReference type="ChEBI" id="CHEBI:173112"/>
        <dbReference type="EC" id="2.7.7.7"/>
    </reaction>
</comment>
<dbReference type="SMART" id="SM00382">
    <property type="entry name" value="AAA"/>
    <property type="match status" value="1"/>
</dbReference>
<evidence type="ECO:0000256" key="8">
    <source>
        <dbReference type="ARBA" id="ARBA00022840"/>
    </source>
</evidence>
<dbReference type="AlphaFoldDB" id="A0A420ZD74"/>
<keyword evidence="6 11" id="KW-0547">Nucleotide-binding</keyword>
<dbReference type="GO" id="GO:0003887">
    <property type="term" value="F:DNA-directed DNA polymerase activity"/>
    <property type="evidence" value="ECO:0007669"/>
    <property type="project" value="UniProtKB-KW"/>
</dbReference>
<dbReference type="Pfam" id="PF22608">
    <property type="entry name" value="DNAX_ATPase_lid"/>
    <property type="match status" value="1"/>
</dbReference>
<evidence type="ECO:0000256" key="5">
    <source>
        <dbReference type="ARBA" id="ARBA00022723"/>
    </source>
</evidence>
<proteinExistence type="inferred from homology"/>
<dbReference type="Proteomes" id="UP000281261">
    <property type="component" value="Unassembled WGS sequence"/>
</dbReference>
<dbReference type="InterPro" id="IPR045085">
    <property type="entry name" value="HLD_clamp_pol_III_gamma_tau"/>
</dbReference>
<dbReference type="GO" id="GO:0005524">
    <property type="term" value="F:ATP binding"/>
    <property type="evidence" value="ECO:0007669"/>
    <property type="project" value="UniProtKB-KW"/>
</dbReference>
<dbReference type="SUPFAM" id="SSF52540">
    <property type="entry name" value="P-loop containing nucleoside triphosphate hydrolases"/>
    <property type="match status" value="1"/>
</dbReference>
<comment type="function">
    <text evidence="11">DNA polymerase III is a complex, multichain enzyme responsible for most of the replicative synthesis in bacteria. This DNA polymerase also exhibits 3' to 5' exonuclease activity.</text>
</comment>
<comment type="similarity">
    <text evidence="1 11">Belongs to the DnaX/STICHEL family.</text>
</comment>
<evidence type="ECO:0000256" key="12">
    <source>
        <dbReference type="SAM" id="MobiDB-lite"/>
    </source>
</evidence>
<comment type="caution">
    <text evidence="14">The sequence shown here is derived from an EMBL/GenBank/DDBJ whole genome shotgun (WGS) entry which is preliminary data.</text>
</comment>
<evidence type="ECO:0000256" key="7">
    <source>
        <dbReference type="ARBA" id="ARBA00022833"/>
    </source>
</evidence>
<comment type="subunit">
    <text evidence="11">DNA polymerase III contains a core (composed of alpha, epsilon and theta chains) that associates with a tau subunit. This core dimerizes to form the POLIII' complex. PolIII' associates with the gamma complex (composed of gamma, delta, delta', psi and chi chains) and with the beta chain to form the complete DNA polymerase III complex.</text>
</comment>
<dbReference type="Gene3D" id="1.10.8.60">
    <property type="match status" value="1"/>
</dbReference>
<dbReference type="GO" id="GO:0009360">
    <property type="term" value="C:DNA polymerase III complex"/>
    <property type="evidence" value="ECO:0007669"/>
    <property type="project" value="InterPro"/>
</dbReference>
<dbReference type="InterPro" id="IPR003593">
    <property type="entry name" value="AAA+_ATPase"/>
</dbReference>